<dbReference type="EMBL" id="CP090163">
    <property type="protein sequence ID" value="UJO13003.1"/>
    <property type="molecule type" value="Genomic_DNA"/>
</dbReference>
<dbReference type="AlphaFoldDB" id="A0A9Q8P4I4"/>
<dbReference type="Proteomes" id="UP000756132">
    <property type="component" value="Chromosome 1"/>
</dbReference>
<protein>
    <recommendedName>
        <fullName evidence="1">DUF7918 domain-containing protein</fullName>
    </recommendedName>
</protein>
<accession>A0A9Q8P4I4</accession>
<proteinExistence type="predicted"/>
<dbReference type="RefSeq" id="XP_047757369.1">
    <property type="nucleotide sequence ID" value="XM_047901467.1"/>
</dbReference>
<reference evidence="2" key="1">
    <citation type="submission" date="2021-12" db="EMBL/GenBank/DDBJ databases">
        <authorList>
            <person name="Zaccaron A."/>
            <person name="Stergiopoulos I."/>
        </authorList>
    </citation>
    <scope>NUCLEOTIDE SEQUENCE</scope>
    <source>
        <strain evidence="2">Race5_Kim</strain>
    </source>
</reference>
<dbReference type="InterPro" id="IPR057678">
    <property type="entry name" value="DUF7918"/>
</dbReference>
<name>A0A9Q8P4I4_PASFU</name>
<feature type="domain" description="DUF7918" evidence="1">
    <location>
        <begin position="6"/>
        <end position="128"/>
    </location>
</feature>
<sequence>MAVIDGITVEVYVEGVEYREYNDPEEPSDPTQSCKYIEARHGSRFQIEVTITQDISKRHIVFLGDVLTCAILVDGKRSHSTKWDKPPPHLADGNFHLQETCNGVQDKDNHHEWKFDLVVDQSAVSSKTTQIEILFGQANVTTPDYDLDLDEYPEDLETTGLSDTVAVNPSVRRAQNLGSGMNRVGKLDDDPFFRFKCCERGNLEALGIVSELETKE</sequence>
<gene>
    <name evidence="2" type="ORF">CLAFUR5_02319</name>
</gene>
<dbReference type="KEGG" id="ffu:CLAFUR5_02319"/>
<reference evidence="2" key="2">
    <citation type="journal article" date="2022" name="Microb. Genom.">
        <title>A chromosome-scale genome assembly of the tomato pathogen Cladosporium fulvum reveals a compartmentalized genome architecture and the presence of a dispensable chromosome.</title>
        <authorList>
            <person name="Zaccaron A.Z."/>
            <person name="Chen L.H."/>
            <person name="Samaras A."/>
            <person name="Stergiopoulos I."/>
        </authorList>
    </citation>
    <scope>NUCLEOTIDE SEQUENCE</scope>
    <source>
        <strain evidence="2">Race5_Kim</strain>
    </source>
</reference>
<organism evidence="2 3">
    <name type="scientific">Passalora fulva</name>
    <name type="common">Tomato leaf mold</name>
    <name type="synonym">Cladosporium fulvum</name>
    <dbReference type="NCBI Taxonomy" id="5499"/>
    <lineage>
        <taxon>Eukaryota</taxon>
        <taxon>Fungi</taxon>
        <taxon>Dikarya</taxon>
        <taxon>Ascomycota</taxon>
        <taxon>Pezizomycotina</taxon>
        <taxon>Dothideomycetes</taxon>
        <taxon>Dothideomycetidae</taxon>
        <taxon>Mycosphaerellales</taxon>
        <taxon>Mycosphaerellaceae</taxon>
        <taxon>Fulvia</taxon>
    </lineage>
</organism>
<evidence type="ECO:0000313" key="3">
    <source>
        <dbReference type="Proteomes" id="UP000756132"/>
    </source>
</evidence>
<keyword evidence="3" id="KW-1185">Reference proteome</keyword>
<dbReference type="GeneID" id="71982197"/>
<dbReference type="Pfam" id="PF25534">
    <property type="entry name" value="DUF7918"/>
    <property type="match status" value="1"/>
</dbReference>
<evidence type="ECO:0000313" key="2">
    <source>
        <dbReference type="EMBL" id="UJO13003.1"/>
    </source>
</evidence>
<evidence type="ECO:0000259" key="1">
    <source>
        <dbReference type="Pfam" id="PF25534"/>
    </source>
</evidence>